<evidence type="ECO:0000313" key="2">
    <source>
        <dbReference type="EMBL" id="RYN38131.1"/>
    </source>
</evidence>
<dbReference type="EMBL" id="PDXA01000060">
    <property type="protein sequence ID" value="RYN38131.1"/>
    <property type="molecule type" value="Genomic_DNA"/>
</dbReference>
<evidence type="ECO:0000256" key="1">
    <source>
        <dbReference type="SAM" id="Phobius"/>
    </source>
</evidence>
<reference evidence="3" key="1">
    <citation type="journal article" date="2019" name="bioRxiv">
        <title>Genomics, evolutionary history and diagnostics of the Alternaria alternata species group including apple and Asian pear pathotypes.</title>
        <authorList>
            <person name="Armitage A.D."/>
            <person name="Cockerton H.M."/>
            <person name="Sreenivasaprasad S."/>
            <person name="Woodhall J.W."/>
            <person name="Lane C.R."/>
            <person name="Harrison R.J."/>
            <person name="Clarkson J.P."/>
        </authorList>
    </citation>
    <scope>NUCLEOTIDE SEQUENCE [LARGE SCALE GENOMIC DNA]</scope>
    <source>
        <strain evidence="3">FERA 1082</strain>
    </source>
</reference>
<accession>A0A4Q4M2N8</accession>
<keyword evidence="1" id="KW-0812">Transmembrane</keyword>
<feature type="transmembrane region" description="Helical" evidence="1">
    <location>
        <begin position="14"/>
        <end position="36"/>
    </location>
</feature>
<proteinExistence type="predicted"/>
<keyword evidence="1" id="KW-0472">Membrane</keyword>
<gene>
    <name evidence="2" type="ORF">AA0114_g11437</name>
</gene>
<dbReference type="Proteomes" id="UP000292402">
    <property type="component" value="Unassembled WGS sequence"/>
</dbReference>
<dbReference type="AlphaFoldDB" id="A0A4Q4M2N8"/>
<protein>
    <submittedName>
        <fullName evidence="2">Uncharacterized protein</fullName>
    </submittedName>
</protein>
<comment type="caution">
    <text evidence="2">The sequence shown here is derived from an EMBL/GenBank/DDBJ whole genome shotgun (WGS) entry which is preliminary data.</text>
</comment>
<organism evidence="2 3">
    <name type="scientific">Alternaria tenuissima</name>
    <dbReference type="NCBI Taxonomy" id="119927"/>
    <lineage>
        <taxon>Eukaryota</taxon>
        <taxon>Fungi</taxon>
        <taxon>Dikarya</taxon>
        <taxon>Ascomycota</taxon>
        <taxon>Pezizomycotina</taxon>
        <taxon>Dothideomycetes</taxon>
        <taxon>Pleosporomycetidae</taxon>
        <taxon>Pleosporales</taxon>
        <taxon>Pleosporineae</taxon>
        <taxon>Pleosporaceae</taxon>
        <taxon>Alternaria</taxon>
        <taxon>Alternaria sect. Alternaria</taxon>
        <taxon>Alternaria alternata complex</taxon>
    </lineage>
</organism>
<name>A0A4Q4M2N8_9PLEO</name>
<sequence length="41" mass="4450">MSTKTNEHEYTSTVAVWAANFLLCTFAMALVVSLELGGKSK</sequence>
<keyword evidence="1" id="KW-1133">Transmembrane helix</keyword>
<evidence type="ECO:0000313" key="3">
    <source>
        <dbReference type="Proteomes" id="UP000292402"/>
    </source>
</evidence>